<comment type="caution">
    <text evidence="1">The sequence shown here is derived from an EMBL/GenBank/DDBJ whole genome shotgun (WGS) entry which is preliminary data.</text>
</comment>
<proteinExistence type="predicted"/>
<gene>
    <name evidence="1" type="ORF">ANCCAN_28629</name>
</gene>
<keyword evidence="2" id="KW-1185">Reference proteome</keyword>
<name>A0A368F0Q1_ANCCA</name>
<accession>A0A368F0Q1</accession>
<dbReference type="EMBL" id="JOJR01010906">
    <property type="protein sequence ID" value="RCN25656.1"/>
    <property type="molecule type" value="Genomic_DNA"/>
</dbReference>
<reference evidence="1 2" key="1">
    <citation type="submission" date="2014-10" db="EMBL/GenBank/DDBJ databases">
        <title>Draft genome of the hookworm Ancylostoma caninum.</title>
        <authorList>
            <person name="Mitreva M."/>
        </authorList>
    </citation>
    <scope>NUCLEOTIDE SEQUENCE [LARGE SCALE GENOMIC DNA]</scope>
    <source>
        <strain evidence="1 2">Baltimore</strain>
    </source>
</reference>
<dbReference type="Proteomes" id="UP000252519">
    <property type="component" value="Unassembled WGS sequence"/>
</dbReference>
<protein>
    <submittedName>
        <fullName evidence="1">Uncharacterized protein</fullName>
    </submittedName>
</protein>
<evidence type="ECO:0000313" key="2">
    <source>
        <dbReference type="Proteomes" id="UP000252519"/>
    </source>
</evidence>
<sequence length="81" mass="9807">MLKVFFRYHGPNRLNKDNEKTTAQNLDEAFKSQKEKSGKRLRQIRYEKISRYGYWGNFHQQIYSELSVLCVYDWKAPESKN</sequence>
<evidence type="ECO:0000313" key="1">
    <source>
        <dbReference type="EMBL" id="RCN25656.1"/>
    </source>
</evidence>
<organism evidence="1 2">
    <name type="scientific">Ancylostoma caninum</name>
    <name type="common">Dog hookworm</name>
    <dbReference type="NCBI Taxonomy" id="29170"/>
    <lineage>
        <taxon>Eukaryota</taxon>
        <taxon>Metazoa</taxon>
        <taxon>Ecdysozoa</taxon>
        <taxon>Nematoda</taxon>
        <taxon>Chromadorea</taxon>
        <taxon>Rhabditida</taxon>
        <taxon>Rhabditina</taxon>
        <taxon>Rhabditomorpha</taxon>
        <taxon>Strongyloidea</taxon>
        <taxon>Ancylostomatidae</taxon>
        <taxon>Ancylostomatinae</taxon>
        <taxon>Ancylostoma</taxon>
    </lineage>
</organism>
<dbReference type="AlphaFoldDB" id="A0A368F0Q1"/>